<organism evidence="4 5">
    <name type="scientific">Flaviaesturariibacter flavus</name>
    <dbReference type="NCBI Taxonomy" id="2502780"/>
    <lineage>
        <taxon>Bacteria</taxon>
        <taxon>Pseudomonadati</taxon>
        <taxon>Bacteroidota</taxon>
        <taxon>Chitinophagia</taxon>
        <taxon>Chitinophagales</taxon>
        <taxon>Chitinophagaceae</taxon>
        <taxon>Flaviaestuariibacter</taxon>
    </lineage>
</organism>
<keyword evidence="4" id="KW-0326">Glycosidase</keyword>
<sequence length="214" mass="22699">MPRILLCAATEFEIAPVLESLPRFEGRVDVLITGVGMLESTWNLAARLISDRPGYLVQAGIAGAVAPGQALGETVLIRRDTVGDLGVEEGGGFRSVFDLGFGDPAAAPWTDGWLVNNSVLPLFPGLAWCDAVTVNEISTAPERIGHYAALGASAESMEGAAFHYAALRSGLPFVQLRSFSNAAGVRDKSRWSIGPAIKQLNVHLLDVLTKLDSI</sequence>
<dbReference type="AlphaFoldDB" id="A0A4R1BKK1"/>
<dbReference type="PANTHER" id="PTHR46832:SF2">
    <property type="entry name" value="FUTALOSINE HYDROLASE"/>
    <property type="match status" value="1"/>
</dbReference>
<dbReference type="Gene3D" id="3.40.50.1580">
    <property type="entry name" value="Nucleoside phosphorylase domain"/>
    <property type="match status" value="1"/>
</dbReference>
<comment type="pathway">
    <text evidence="1">Quinol/quinone metabolism; menaquinone biosynthesis.</text>
</comment>
<keyword evidence="1 4" id="KW-0378">Hydrolase</keyword>
<dbReference type="EMBL" id="SJZI01000008">
    <property type="protein sequence ID" value="TCJ17864.1"/>
    <property type="molecule type" value="Genomic_DNA"/>
</dbReference>
<protein>
    <recommendedName>
        <fullName evidence="1 2">Futalosine hydrolase</fullName>
        <shortName evidence="1">FL hydrolase</shortName>
        <ecNumber evidence="1 2">3.2.2.26</ecNumber>
    </recommendedName>
    <alternativeName>
        <fullName evidence="1">Futalosine nucleosidase</fullName>
    </alternativeName>
    <alternativeName>
        <fullName evidence="1">Menaquinone biosynthetic enzyme MqnB</fullName>
    </alternativeName>
</protein>
<dbReference type="GO" id="GO:0009234">
    <property type="term" value="P:menaquinone biosynthetic process"/>
    <property type="evidence" value="ECO:0007669"/>
    <property type="project" value="UniProtKB-UniRule"/>
</dbReference>
<feature type="domain" description="Nucleoside phosphorylase" evidence="3">
    <location>
        <begin position="29"/>
        <end position="185"/>
    </location>
</feature>
<comment type="caution">
    <text evidence="4">The sequence shown here is derived from an EMBL/GenBank/DDBJ whole genome shotgun (WGS) entry which is preliminary data.</text>
</comment>
<dbReference type="PANTHER" id="PTHR46832">
    <property type="entry name" value="5'-METHYLTHIOADENOSINE/S-ADENOSYLHOMOCYSTEINE NUCLEOSIDASE"/>
    <property type="match status" value="1"/>
</dbReference>
<reference evidence="4 5" key="1">
    <citation type="submission" date="2019-03" db="EMBL/GenBank/DDBJ databases">
        <authorList>
            <person name="Kim M.K.M."/>
        </authorList>
    </citation>
    <scope>NUCLEOTIDE SEQUENCE [LARGE SCALE GENOMIC DNA]</scope>
    <source>
        <strain evidence="4 5">17J68-12</strain>
    </source>
</reference>
<keyword evidence="1" id="KW-0474">Menaquinone biosynthesis</keyword>
<dbReference type="GO" id="GO:0019284">
    <property type="term" value="P:L-methionine salvage from S-adenosylmethionine"/>
    <property type="evidence" value="ECO:0007669"/>
    <property type="project" value="TreeGrafter"/>
</dbReference>
<evidence type="ECO:0000256" key="1">
    <source>
        <dbReference type="HAMAP-Rule" id="MF_00991"/>
    </source>
</evidence>
<dbReference type="NCBIfam" id="TIGR03664">
    <property type="entry name" value="fut_nucase"/>
    <property type="match status" value="1"/>
</dbReference>
<proteinExistence type="inferred from homology"/>
<dbReference type="HAMAP" id="MF_00991">
    <property type="entry name" value="MqnB"/>
    <property type="match status" value="1"/>
</dbReference>
<dbReference type="GO" id="GO:0008930">
    <property type="term" value="F:methylthioadenosine nucleosidase activity"/>
    <property type="evidence" value="ECO:0007669"/>
    <property type="project" value="TreeGrafter"/>
</dbReference>
<dbReference type="EC" id="3.2.2.26" evidence="1 2"/>
<dbReference type="SUPFAM" id="SSF53167">
    <property type="entry name" value="Purine and uridine phosphorylases"/>
    <property type="match status" value="1"/>
</dbReference>
<dbReference type="GO" id="GO:0005829">
    <property type="term" value="C:cytosol"/>
    <property type="evidence" value="ECO:0007669"/>
    <property type="project" value="TreeGrafter"/>
</dbReference>
<comment type="similarity">
    <text evidence="1">Belongs to the PNP/UDP phosphorylase family. Futalosine hydrolase subfamily.</text>
</comment>
<keyword evidence="5" id="KW-1185">Reference proteome</keyword>
<dbReference type="Pfam" id="PF01048">
    <property type="entry name" value="PNP_UDP_1"/>
    <property type="match status" value="1"/>
</dbReference>
<evidence type="ECO:0000313" key="5">
    <source>
        <dbReference type="Proteomes" id="UP000295334"/>
    </source>
</evidence>
<evidence type="ECO:0000313" key="4">
    <source>
        <dbReference type="EMBL" id="TCJ17864.1"/>
    </source>
</evidence>
<dbReference type="GO" id="GO:0008782">
    <property type="term" value="F:adenosylhomocysteine nucleosidase activity"/>
    <property type="evidence" value="ECO:0007669"/>
    <property type="project" value="TreeGrafter"/>
</dbReference>
<dbReference type="GO" id="GO:0009116">
    <property type="term" value="P:nucleoside metabolic process"/>
    <property type="evidence" value="ECO:0007669"/>
    <property type="project" value="InterPro"/>
</dbReference>
<dbReference type="InterPro" id="IPR000845">
    <property type="entry name" value="Nucleoside_phosphorylase_d"/>
</dbReference>
<dbReference type="InterPro" id="IPR019963">
    <property type="entry name" value="FL_hydrolase_MqnB"/>
</dbReference>
<comment type="function">
    <text evidence="1">Catalyzes the hydrolysis of futalosine (FL) to dehypoxanthine futalosine (DHFL) and hypoxanthine, a step in the biosynthesis of menaquinone (MK, vitamin K2).</text>
</comment>
<dbReference type="InterPro" id="IPR035994">
    <property type="entry name" value="Nucleoside_phosphorylase_sf"/>
</dbReference>
<comment type="catalytic activity">
    <reaction evidence="1">
        <text>futalosine + H2O = dehypoxanthine futalosine + hypoxanthine</text>
        <dbReference type="Rhea" id="RHEA:25904"/>
        <dbReference type="ChEBI" id="CHEBI:15377"/>
        <dbReference type="ChEBI" id="CHEBI:17368"/>
        <dbReference type="ChEBI" id="CHEBI:58863"/>
        <dbReference type="ChEBI" id="CHEBI:58864"/>
        <dbReference type="EC" id="3.2.2.26"/>
    </reaction>
</comment>
<name>A0A4R1BKK1_9BACT</name>
<dbReference type="RefSeq" id="WP_131448097.1">
    <property type="nucleotide sequence ID" value="NZ_SJZI01000008.1"/>
</dbReference>
<dbReference type="UniPathway" id="UPA00079"/>
<evidence type="ECO:0000259" key="3">
    <source>
        <dbReference type="Pfam" id="PF01048"/>
    </source>
</evidence>
<gene>
    <name evidence="1 4" type="primary">mqnB</name>
    <name evidence="4" type="ORF">EPD60_06675</name>
</gene>
<dbReference type="Proteomes" id="UP000295334">
    <property type="component" value="Unassembled WGS sequence"/>
</dbReference>
<evidence type="ECO:0000256" key="2">
    <source>
        <dbReference type="NCBIfam" id="TIGR03664"/>
    </source>
</evidence>
<dbReference type="OrthoDB" id="9788270at2"/>
<accession>A0A4R1BKK1</accession>